<reference evidence="2 3" key="1">
    <citation type="submission" date="2019-04" db="EMBL/GenBank/DDBJ databases">
        <title>High contiguity whole genome sequence and gene annotation resource for two Venturia nashicola isolates.</title>
        <authorList>
            <person name="Prokchorchik M."/>
            <person name="Won K."/>
            <person name="Lee Y."/>
            <person name="Choi E.D."/>
            <person name="Segonzac C."/>
            <person name="Sohn K.H."/>
        </authorList>
    </citation>
    <scope>NUCLEOTIDE SEQUENCE [LARGE SCALE GENOMIC DNA]</scope>
    <source>
        <strain evidence="2 3">PRI2</strain>
    </source>
</reference>
<sequence>MRRDTKLPKCCPEIGMRDTTLPVVVQDKKSPAAPSAEESPIPGKLSKFFNKKSPAPTTPIALSGRTLPNGKEVVPNNETSPALPQHVGIYSSPTPRQSQQFVPDSGLKVAEQQSPTHPAVSHAELEALRHEHQRIQDERQRLSRMQALDEEERRVRQRIEQISSPRL</sequence>
<protein>
    <submittedName>
        <fullName evidence="2">Uncharacterized protein</fullName>
    </submittedName>
</protein>
<dbReference type="Proteomes" id="UP000298493">
    <property type="component" value="Unassembled WGS sequence"/>
</dbReference>
<organism evidence="2 3">
    <name type="scientific">Venturia nashicola</name>
    <dbReference type="NCBI Taxonomy" id="86259"/>
    <lineage>
        <taxon>Eukaryota</taxon>
        <taxon>Fungi</taxon>
        <taxon>Dikarya</taxon>
        <taxon>Ascomycota</taxon>
        <taxon>Pezizomycotina</taxon>
        <taxon>Dothideomycetes</taxon>
        <taxon>Pleosporomycetidae</taxon>
        <taxon>Venturiales</taxon>
        <taxon>Venturiaceae</taxon>
        <taxon>Venturia</taxon>
    </lineage>
</organism>
<gene>
    <name evidence="2" type="ORF">E6O75_ATG04553</name>
</gene>
<evidence type="ECO:0000313" key="2">
    <source>
        <dbReference type="EMBL" id="TID25348.1"/>
    </source>
</evidence>
<dbReference type="AlphaFoldDB" id="A0A4Z1PAX8"/>
<proteinExistence type="predicted"/>
<evidence type="ECO:0000256" key="1">
    <source>
        <dbReference type="SAM" id="MobiDB-lite"/>
    </source>
</evidence>
<name>A0A4Z1PAX8_9PEZI</name>
<dbReference type="EMBL" id="SNSC02000004">
    <property type="protein sequence ID" value="TID25348.1"/>
    <property type="molecule type" value="Genomic_DNA"/>
</dbReference>
<comment type="caution">
    <text evidence="2">The sequence shown here is derived from an EMBL/GenBank/DDBJ whole genome shotgun (WGS) entry which is preliminary data.</text>
</comment>
<feature type="region of interest" description="Disordered" evidence="1">
    <location>
        <begin position="25"/>
        <end position="123"/>
    </location>
</feature>
<feature type="compositionally biased region" description="Polar residues" evidence="1">
    <location>
        <begin position="91"/>
        <end position="102"/>
    </location>
</feature>
<dbReference type="OrthoDB" id="10524569at2759"/>
<accession>A0A4Z1PAX8</accession>
<keyword evidence="3" id="KW-1185">Reference proteome</keyword>
<evidence type="ECO:0000313" key="3">
    <source>
        <dbReference type="Proteomes" id="UP000298493"/>
    </source>
</evidence>
<feature type="compositionally biased region" description="Low complexity" evidence="1">
    <location>
        <begin position="31"/>
        <end position="40"/>
    </location>
</feature>